<dbReference type="SUPFAM" id="SSF48371">
    <property type="entry name" value="ARM repeat"/>
    <property type="match status" value="2"/>
</dbReference>
<gene>
    <name evidence="10" type="primary">LOC113215136</name>
</gene>
<comment type="subcellular location">
    <subcellularLocation>
        <location evidence="1">Cytoplasm</location>
    </subcellularLocation>
</comment>
<feature type="domain" description="Proteasome component Ecm29 N-terminal" evidence="6">
    <location>
        <begin position="11"/>
        <end position="545"/>
    </location>
</feature>
<dbReference type="GO" id="GO:0060090">
    <property type="term" value="F:molecular adaptor activity"/>
    <property type="evidence" value="ECO:0007669"/>
    <property type="project" value="InterPro"/>
</dbReference>
<dbReference type="InterPro" id="IPR024372">
    <property type="entry name" value="Ecm29_N"/>
</dbReference>
<organism evidence="9 10">
    <name type="scientific">Frankliniella occidentalis</name>
    <name type="common">Western flower thrips</name>
    <name type="synonym">Euthrips occidentalis</name>
    <dbReference type="NCBI Taxonomy" id="133901"/>
    <lineage>
        <taxon>Eukaryota</taxon>
        <taxon>Metazoa</taxon>
        <taxon>Ecdysozoa</taxon>
        <taxon>Arthropoda</taxon>
        <taxon>Hexapoda</taxon>
        <taxon>Insecta</taxon>
        <taxon>Pterygota</taxon>
        <taxon>Neoptera</taxon>
        <taxon>Paraneoptera</taxon>
        <taxon>Thysanoptera</taxon>
        <taxon>Terebrantia</taxon>
        <taxon>Thripoidea</taxon>
        <taxon>Thripidae</taxon>
        <taxon>Frankliniella</taxon>
    </lineage>
</organism>
<evidence type="ECO:0000259" key="7">
    <source>
        <dbReference type="Pfam" id="PF23702"/>
    </source>
</evidence>
<feature type="region of interest" description="Disordered" evidence="5">
    <location>
        <begin position="462"/>
        <end position="492"/>
    </location>
</feature>
<sequence>MAANVDELLLLERVFLRIGSAESDEQLQNAINKFLPAVLLKLSSPQEGVRKKVMELLVHINKRLKSRPLVQLPIDSLLVQYQDPAASAFIINFTIIYIKLGYPRLPIEKKAELVPILLSALDGKPVQHRDSLFLLIMPVLGNVRIPSDKAAVEKMFRFAEKPQLAKQFADFMLDMLLLPYGSTLSATNPAPEEHSAECTAHLPPGLSEYALKRLIGEAPMKPEDLEEAKMGIVKFLSSGVYPDSDILCQLVVASADSRFNVANSADFELRKITGSLDWANVPMMQPLFSLYLGTPASKPNQPSTVKPDMKRAPSGTRLRLKLLPCLVRAKGQAVNFPLCIQVFFDSLFSQNTNTRLRGMALNFCLTIIRNVNSNLLSHVAHVLLSGLLKLLSEGEPSLRGQTYNVIGQLAIYFPGLVNKDLLLLTNFLEALGKEEGQDLRLNIREALLTMVDAFRPESANNTAHVPPCKAATNGSSASGAAKSKSDGSNNATTVLPPELLRLQMQELLSRQIENPEPMVRFVVVRYAAVAFPPDHAPSRFLLLLASADSKDEVSSEAIASLYKVEEKPFSGKKLSKEDLDKELVLPAYPDMVKFIWDQIQLSRSGSKSAFSPDAFSQIVKYLRLCLARSAGVVLPTNETLTHPSEFTPKIGRYLKQVVESNFETINNYLEIVHKLLSAATGPLAVLALLEVVGCVPEVLAPKFVDRLPVFKDLLRNTSEEMRDLAAQIFGILAAHGLKSGSDFDKCITELVHDTTNKKTLLEQQHGQLLAMAHAVEHSIVIFRSTGTKSVSDILKWPIYKTVILTIYSLFDNASPILVGGACSALGHLARCNELPLIPGKGNDDKEPGKLDVLLKLQSIMNSSKMTAKVKERAVKAAGHLCVGENFPHTKEVIEGFLAMAKESRDVEVHLSVGEALVCCVLGPSSPVARDPWTILESEFKSPEVDLNETMDLTWLFDKLLKDMVNEPHPNQKQACCFWLLALLKNCSKTKEISSRLPEVQSAFMNFLGENNDIVQDAASKGLALVYESTGPEHRDKLVSELLDTLLSGRRSVQQVTADTQIFVEGEVGKTPGGGNLSTYKELCALASDLNQPDLIYKFMHLANHNAVWNSKKGAAFGFSTIALSAGDQLSAHLPKIVPRLYRYQFDPTPKIQNSMASIWHSLVPETSKTVDKYHKEILDDLIQNLTNNQWRVRQSCCLAVSDFIRGSSKRSIQDDIESLPSLWLALFRVMDDVHDGTRQAAGNTTRTLSKICIRACDTTQGKAGQEMVKVVLPVLLENGICNNVSEVRAISLQTVSQLVNVAGSQLKPHLPVLLPALLEATGELESANLAYLSTRYGADADKQEMIDSVRAAVAKSQHSTETMTKCLQYVDAEILEQLIPKVAEMLRTSIGLGTRVATTHLIVLLSRPMKTELQPYAGKLLGVLINGLLDRNSTVRKCYATAIGHIVSSAKESSLEKLFNKLQEWYFQKEDDNVRSAIGLTYRAIGTHNQDILINYMDQVVPLTFFAMHMKKTPETTAFIEVWEDVWSEATPGTESALRMHMGPVCSLLKESLQSQSWTVKEQAANAIGTLANKMGATLQANQRSELIEILLLGLSGRTWKGKESILQALASVATNCKEQLMKSESAQITESIVNAVLRESKKEQPEYKLLALPALATILHSLEVDRFSEFFSIVKEYFQELKEEENEENEGCTDADTAAENSAKREQWMQFREVSFEALGKAWPAVPKTQAEYQWEVLQASITCLKDSTRPVQGAIVGALSSFVDRLCILDSSSPASKNMLVSEELSKILDELEKALHFSLGITRNMRIRKESLNILLTLAKKLENCGHKDLLTRVSSAFSGTLVQLSKDNTPEVKSRVVDLKEFLKKYDVEA</sequence>
<protein>
    <submittedName>
        <fullName evidence="10">Proteasome adapter and scaffold protein ECM29</fullName>
    </submittedName>
</protein>
<dbReference type="Pfam" id="PF13001">
    <property type="entry name" value="ECM29_N"/>
    <property type="match status" value="1"/>
</dbReference>
<keyword evidence="9" id="KW-1185">Reference proteome</keyword>
<accession>A0A6J1TB23</accession>
<dbReference type="Gene3D" id="1.25.10.10">
    <property type="entry name" value="Leucine-rich Repeat Variant"/>
    <property type="match status" value="5"/>
</dbReference>
<dbReference type="GeneID" id="113215136"/>
<dbReference type="GO" id="GO:0005737">
    <property type="term" value="C:cytoplasm"/>
    <property type="evidence" value="ECO:0007669"/>
    <property type="project" value="UniProtKB-SubCell"/>
</dbReference>
<dbReference type="InterPro" id="IPR016024">
    <property type="entry name" value="ARM-type_fold"/>
</dbReference>
<evidence type="ECO:0000259" key="6">
    <source>
        <dbReference type="Pfam" id="PF13001"/>
    </source>
</evidence>
<keyword evidence="4 10" id="KW-0647">Proteasome</keyword>
<proteinExistence type="predicted"/>
<evidence type="ECO:0000256" key="5">
    <source>
        <dbReference type="SAM" id="MobiDB-lite"/>
    </source>
</evidence>
<dbReference type="PANTHER" id="PTHR23346">
    <property type="entry name" value="TRANSLATIONAL ACTIVATOR GCN1-RELATED"/>
    <property type="match status" value="1"/>
</dbReference>
<keyword evidence="2" id="KW-0963">Cytoplasm</keyword>
<evidence type="ECO:0000256" key="4">
    <source>
        <dbReference type="ARBA" id="ARBA00022942"/>
    </source>
</evidence>
<evidence type="ECO:0000313" key="9">
    <source>
        <dbReference type="Proteomes" id="UP000504606"/>
    </source>
</evidence>
<dbReference type="GO" id="GO:0005634">
    <property type="term" value="C:nucleus"/>
    <property type="evidence" value="ECO:0007669"/>
    <property type="project" value="TreeGrafter"/>
</dbReference>
<feature type="domain" description="ECM29 ARM-like repeats" evidence="7">
    <location>
        <begin position="629"/>
        <end position="827"/>
    </location>
</feature>
<evidence type="ECO:0000256" key="2">
    <source>
        <dbReference type="ARBA" id="ARBA00022490"/>
    </source>
</evidence>
<evidence type="ECO:0000256" key="3">
    <source>
        <dbReference type="ARBA" id="ARBA00022737"/>
    </source>
</evidence>
<dbReference type="InterPro" id="IPR011989">
    <property type="entry name" value="ARM-like"/>
</dbReference>
<dbReference type="Pfam" id="PF24492">
    <property type="entry name" value="HEAT_ECM29"/>
    <property type="match status" value="1"/>
</dbReference>
<feature type="domain" description="Proteasome adapter and scaffold protein ECM29 HEAT-repeat" evidence="8">
    <location>
        <begin position="1306"/>
        <end position="1467"/>
    </location>
</feature>
<dbReference type="RefSeq" id="XP_026290498.1">
    <property type="nucleotide sequence ID" value="XM_026434713.2"/>
</dbReference>
<dbReference type="Pfam" id="PF23731">
    <property type="entry name" value="ARM_ECM29_C"/>
    <property type="match status" value="1"/>
</dbReference>
<dbReference type="KEGG" id="foc:113215136"/>
<reference evidence="10" key="1">
    <citation type="submission" date="2025-08" db="UniProtKB">
        <authorList>
            <consortium name="RefSeq"/>
        </authorList>
    </citation>
    <scope>IDENTIFICATION</scope>
    <source>
        <tissue evidence="10">Whole organism</tissue>
    </source>
</reference>
<feature type="compositionally biased region" description="Low complexity" evidence="5">
    <location>
        <begin position="469"/>
        <end position="488"/>
    </location>
</feature>
<dbReference type="InterPro" id="IPR055444">
    <property type="entry name" value="ARM_ECM29"/>
</dbReference>
<dbReference type="InterPro" id="IPR055443">
    <property type="entry name" value="HEAT_ECM29"/>
</dbReference>
<evidence type="ECO:0000259" key="8">
    <source>
        <dbReference type="Pfam" id="PF24492"/>
    </source>
</evidence>
<name>A0A6J1TB23_FRAOC</name>
<dbReference type="Proteomes" id="UP000504606">
    <property type="component" value="Unplaced"/>
</dbReference>
<keyword evidence="3" id="KW-0677">Repeat</keyword>
<dbReference type="PANTHER" id="PTHR23346:SF19">
    <property type="entry name" value="PROTEASOME ADAPTER AND SCAFFOLD PROTEIN ECM29"/>
    <property type="match status" value="1"/>
</dbReference>
<dbReference type="GO" id="GO:0000502">
    <property type="term" value="C:proteasome complex"/>
    <property type="evidence" value="ECO:0007669"/>
    <property type="project" value="UniProtKB-KW"/>
</dbReference>
<evidence type="ECO:0000313" key="10">
    <source>
        <dbReference type="RefSeq" id="XP_026290498.1"/>
    </source>
</evidence>
<dbReference type="Pfam" id="PF23702">
    <property type="entry name" value="ARM_ECM29"/>
    <property type="match status" value="1"/>
</dbReference>
<dbReference type="OrthoDB" id="16066at2759"/>
<dbReference type="GO" id="GO:0043248">
    <property type="term" value="P:proteasome assembly"/>
    <property type="evidence" value="ECO:0007669"/>
    <property type="project" value="InterPro"/>
</dbReference>
<evidence type="ECO:0000256" key="1">
    <source>
        <dbReference type="ARBA" id="ARBA00004496"/>
    </source>
</evidence>
<dbReference type="GO" id="GO:0036503">
    <property type="term" value="P:ERAD pathway"/>
    <property type="evidence" value="ECO:0007669"/>
    <property type="project" value="TreeGrafter"/>
</dbReference>